<organism evidence="2 3">
    <name type="scientific">Plebeiibacterium sediminum</name>
    <dbReference type="NCBI Taxonomy" id="2992112"/>
    <lineage>
        <taxon>Bacteria</taxon>
        <taxon>Pseudomonadati</taxon>
        <taxon>Bacteroidota</taxon>
        <taxon>Bacteroidia</taxon>
        <taxon>Marinilabiliales</taxon>
        <taxon>Marinilabiliaceae</taxon>
        <taxon>Plebeiibacterium</taxon>
    </lineage>
</organism>
<dbReference type="Proteomes" id="UP001209229">
    <property type="component" value="Unassembled WGS sequence"/>
</dbReference>
<dbReference type="EMBL" id="JAPDPJ010000088">
    <property type="protein sequence ID" value="MCW3789197.1"/>
    <property type="molecule type" value="Genomic_DNA"/>
</dbReference>
<proteinExistence type="predicted"/>
<protein>
    <recommendedName>
        <fullName evidence="1">Polysaccharide pyruvyl transferase domain-containing protein</fullName>
    </recommendedName>
</protein>
<evidence type="ECO:0000313" key="3">
    <source>
        <dbReference type="Proteomes" id="UP001209229"/>
    </source>
</evidence>
<feature type="domain" description="Polysaccharide pyruvyl transferase" evidence="1">
    <location>
        <begin position="30"/>
        <end position="218"/>
    </location>
</feature>
<accession>A0AAE3SHF7</accession>
<comment type="caution">
    <text evidence="2">The sequence shown here is derived from an EMBL/GenBank/DDBJ whole genome shotgun (WGS) entry which is preliminary data.</text>
</comment>
<dbReference type="InterPro" id="IPR007345">
    <property type="entry name" value="Polysacch_pyruvyl_Trfase"/>
</dbReference>
<keyword evidence="3" id="KW-1185">Reference proteome</keyword>
<evidence type="ECO:0000259" key="1">
    <source>
        <dbReference type="Pfam" id="PF04230"/>
    </source>
</evidence>
<name>A0AAE3SHF7_9BACT</name>
<sequence length="250" mass="29257">MILKEFYLLAETIKNISKGKKIYYVANPGNWGDALIRYATIKFFNDHNIKFKELRAIKKTDWIIPILKHGVLVYGGGGAWCENWNHSYNILKNKTHLFKKTIVLPSTYQGEYKLTNTLFFRRDEFESKKFMPESVFCHDMVLYLDSIKTKFPSKYCTGNFFRMDKEGSGKAVEIENNVDITRDKDIHSPIYPFIDELSKCNEINTDKLHIAILGSLLNRKVNFYPGNYFKNKAVYFSSIKDFFPNTNFID</sequence>
<evidence type="ECO:0000313" key="2">
    <source>
        <dbReference type="EMBL" id="MCW3789197.1"/>
    </source>
</evidence>
<gene>
    <name evidence="2" type="ORF">OM075_22220</name>
</gene>
<dbReference type="AlphaFoldDB" id="A0AAE3SHF7"/>
<reference evidence="2" key="1">
    <citation type="submission" date="2022-10" db="EMBL/GenBank/DDBJ databases">
        <authorList>
            <person name="Yu W.X."/>
        </authorList>
    </citation>
    <scope>NUCLEOTIDE SEQUENCE</scope>
    <source>
        <strain evidence="2">AAT</strain>
    </source>
</reference>
<dbReference type="RefSeq" id="WP_301192755.1">
    <property type="nucleotide sequence ID" value="NZ_JAPDPJ010000088.1"/>
</dbReference>
<dbReference type="Pfam" id="PF04230">
    <property type="entry name" value="PS_pyruv_trans"/>
    <property type="match status" value="1"/>
</dbReference>